<protein>
    <submittedName>
        <fullName evidence="2">Ketosteroid isomerase homolog</fullName>
    </submittedName>
</protein>
<dbReference type="SUPFAM" id="SSF54427">
    <property type="entry name" value="NTF2-like"/>
    <property type="match status" value="1"/>
</dbReference>
<evidence type="ECO:0000259" key="1">
    <source>
        <dbReference type="Pfam" id="PF14534"/>
    </source>
</evidence>
<reference evidence="3" key="1">
    <citation type="submission" date="2016-11" db="EMBL/GenBank/DDBJ databases">
        <authorList>
            <person name="Varghese N."/>
            <person name="Submissions S."/>
        </authorList>
    </citation>
    <scope>NUCLEOTIDE SEQUENCE [LARGE SCALE GENOMIC DNA]</scope>
    <source>
        <strain evidence="3">DSM 100572</strain>
    </source>
</reference>
<evidence type="ECO:0000313" key="2">
    <source>
        <dbReference type="EMBL" id="SHH74151.1"/>
    </source>
</evidence>
<dbReference type="Gene3D" id="3.10.450.50">
    <property type="match status" value="1"/>
</dbReference>
<evidence type="ECO:0000313" key="3">
    <source>
        <dbReference type="Proteomes" id="UP000184109"/>
    </source>
</evidence>
<keyword evidence="3" id="KW-1185">Reference proteome</keyword>
<accession>A0A1M5VG21</accession>
<dbReference type="STRING" id="1195760.SAMN05444281_1772"/>
<name>A0A1M5VG21_9FLAO</name>
<gene>
    <name evidence="2" type="ORF">SAMN05444281_1772</name>
</gene>
<dbReference type="InterPro" id="IPR032710">
    <property type="entry name" value="NTF2-like_dom_sf"/>
</dbReference>
<dbReference type="GO" id="GO:0016853">
    <property type="term" value="F:isomerase activity"/>
    <property type="evidence" value="ECO:0007669"/>
    <property type="project" value="UniProtKB-KW"/>
</dbReference>
<keyword evidence="2" id="KW-0413">Isomerase</keyword>
<sequence>MDNNMKKNLFLTAIIIIVSIGTTKANSFNNNIYQEIQKDSARLSELDKFWTELSRTVREGDFEGYQAAYHPDAVLVIKQNKSISITEALDNWKQGFIDTKLGKKNDKVEFRLSKRIGSKTTAFETGIFYFTSTDSHGNPTEDYIHFEMLLVKRNDKWYALMENQKSEATKEEWKALE</sequence>
<dbReference type="AlphaFoldDB" id="A0A1M5VG21"/>
<feature type="domain" description="DUF4440" evidence="1">
    <location>
        <begin position="50"/>
        <end position="157"/>
    </location>
</feature>
<proteinExistence type="predicted"/>
<dbReference type="InterPro" id="IPR027843">
    <property type="entry name" value="DUF4440"/>
</dbReference>
<dbReference type="Pfam" id="PF14534">
    <property type="entry name" value="DUF4440"/>
    <property type="match status" value="1"/>
</dbReference>
<dbReference type="EMBL" id="FQXQ01000003">
    <property type="protein sequence ID" value="SHH74151.1"/>
    <property type="molecule type" value="Genomic_DNA"/>
</dbReference>
<dbReference type="Proteomes" id="UP000184109">
    <property type="component" value="Unassembled WGS sequence"/>
</dbReference>
<organism evidence="2 3">
    <name type="scientific">Wenyingzhuangia marina</name>
    <dbReference type="NCBI Taxonomy" id="1195760"/>
    <lineage>
        <taxon>Bacteria</taxon>
        <taxon>Pseudomonadati</taxon>
        <taxon>Bacteroidota</taxon>
        <taxon>Flavobacteriia</taxon>
        <taxon>Flavobacteriales</taxon>
        <taxon>Flavobacteriaceae</taxon>
        <taxon>Wenyingzhuangia</taxon>
    </lineage>
</organism>